<feature type="compositionally biased region" description="Low complexity" evidence="1">
    <location>
        <begin position="127"/>
        <end position="147"/>
    </location>
</feature>
<feature type="compositionally biased region" description="Polar residues" evidence="1">
    <location>
        <begin position="20"/>
        <end position="43"/>
    </location>
</feature>
<feature type="compositionally biased region" description="Polar residues" evidence="1">
    <location>
        <begin position="208"/>
        <end position="222"/>
    </location>
</feature>
<feature type="compositionally biased region" description="Gly residues" evidence="1">
    <location>
        <begin position="1171"/>
        <end position="1181"/>
    </location>
</feature>
<feature type="compositionally biased region" description="Pro residues" evidence="1">
    <location>
        <begin position="1120"/>
        <end position="1129"/>
    </location>
</feature>
<feature type="compositionally biased region" description="Basic residues" evidence="1">
    <location>
        <begin position="321"/>
        <end position="331"/>
    </location>
</feature>
<evidence type="ECO:0000256" key="1">
    <source>
        <dbReference type="SAM" id="MobiDB-lite"/>
    </source>
</evidence>
<proteinExistence type="predicted"/>
<feature type="compositionally biased region" description="Basic and acidic residues" evidence="1">
    <location>
        <begin position="908"/>
        <end position="933"/>
    </location>
</feature>
<feature type="region of interest" description="Disordered" evidence="1">
    <location>
        <begin position="459"/>
        <end position="482"/>
    </location>
</feature>
<dbReference type="OrthoDB" id="4188028at2759"/>
<dbReference type="Proteomes" id="UP000800041">
    <property type="component" value="Unassembled WGS sequence"/>
</dbReference>
<feature type="compositionally biased region" description="Polar residues" evidence="1">
    <location>
        <begin position="102"/>
        <end position="117"/>
    </location>
</feature>
<protein>
    <submittedName>
        <fullName evidence="2">Uncharacterized protein</fullName>
    </submittedName>
</protein>
<accession>A0A6G1HBT0</accession>
<feature type="region of interest" description="Disordered" evidence="1">
    <location>
        <begin position="66"/>
        <end position="338"/>
    </location>
</feature>
<organism evidence="2 3">
    <name type="scientific">Aulographum hederae CBS 113979</name>
    <dbReference type="NCBI Taxonomy" id="1176131"/>
    <lineage>
        <taxon>Eukaryota</taxon>
        <taxon>Fungi</taxon>
        <taxon>Dikarya</taxon>
        <taxon>Ascomycota</taxon>
        <taxon>Pezizomycotina</taxon>
        <taxon>Dothideomycetes</taxon>
        <taxon>Pleosporomycetidae</taxon>
        <taxon>Aulographales</taxon>
        <taxon>Aulographaceae</taxon>
    </lineage>
</organism>
<sequence>MEIQRLPAFRAAGRPRTLRSFLTNSLQTPKSKQGTKSSDTQSQLITDDTCGKLVWPLLTFILSPDSMKRRREAATSSQSSNDTSKQSATSPDRALRSKRGSSDTPAKSLRSQPSTPAHMSMRTAAKAQANSQTASIASATSRRSSLADSVAVGAAELGDEPPAKRTRLSSAQHPSPVSRRSSTRSTKSKNSDQIEELIPDNYHVANGVTASQDASQGTSQESVPGLNDIPMLDAKVADETPSGAVTPEVPVAKSRRGHNLRGRGSRKRGRGGRPRLVPAHTATPTYSTDAASAPGTPKPPADEDAEWPDAGDGPDAGQVVVKKRLPGRRRAPHADPSIEADLRRQLHLKMGYRAIAKALKPILAELAERSIEEIEENPEAHTQHPSYRIVEDELEARVNQRISHVDAEFRLRMEELERIRTAEEHIIQQQLKLSVENLQENYLLRCEEELLRLQRLAAKADDEEDATDDEAGPVPPQRKRPTEHFPIGEILDESHKSRSRDFILIGRLWEQSNARAEMRKEVDNFQEKDEEFMLKDKDVLRNFANLDPRQREMSLAILNAQMLAKAAKAVQDADSMPPEPHILPNEEAFGLQALAMIAEQAVIPHHTTESHQPQMKGRGGTFSPAPDAPFKADPGYPRTPEQLSSIPLNMGTNETEQKNSGSPGKRSYRRSSKATSRAGSEGSMAPETPSRGNRTNIMEILNEEPETEPSTVADQEPSHHAPSTPHQQDEPAHAFSASQTPVGSTSTHPFSPVEQSNAPPVDQPPPSNGHAPAAAPPTHSIQQVMDIRVNRTPHRSEEKAGKTKGPAGFWSKFKMSNQKDSRPSSPDKASSSRLRKRTNSNSLSSSAAGNHMPQSQLPPQAQETREAPRMGPPHPPRLDIPDTNPTQRSYGSFSAVDAPQHGHQFSESPHDSHPHSRSGSRDFRQESNWEHGRRASISVPYGSHRYERGGTPDNSRSPFMRNGPPESSGPPMPPQPPRYAPPPEYGNPASQPPVPPPFGGPSGPPPQGYYPSPYPPPPPGYAQPPLQQQQQQGYWQHQQPPPPPPGHQYPPNQPMVPGPDPRYQGYSPYPPPPPPHSGPYQSGPPPYGSAGPPPAQYGPPAPYGGQHILPAGHAQHQSQPLPPPGPPHQPNYTHEPRGVRGRRGKPTERSASRRRHKSYSGYPQFRSYSGPGSGSRGGGRA</sequence>
<feature type="compositionally biased region" description="Polar residues" evidence="1">
    <location>
        <begin position="641"/>
        <end position="662"/>
    </location>
</feature>
<keyword evidence="3" id="KW-1185">Reference proteome</keyword>
<feature type="compositionally biased region" description="Basic residues" evidence="1">
    <location>
        <begin position="253"/>
        <end position="273"/>
    </location>
</feature>
<feature type="compositionally biased region" description="Pro residues" evidence="1">
    <location>
        <begin position="1068"/>
        <end position="1102"/>
    </location>
</feature>
<evidence type="ECO:0000313" key="2">
    <source>
        <dbReference type="EMBL" id="KAF1990671.1"/>
    </source>
</evidence>
<gene>
    <name evidence="2" type="ORF">K402DRAFT_417440</name>
</gene>
<feature type="compositionally biased region" description="Polar residues" evidence="1">
    <location>
        <begin position="736"/>
        <end position="758"/>
    </location>
</feature>
<dbReference type="EMBL" id="ML977141">
    <property type="protein sequence ID" value="KAF1990671.1"/>
    <property type="molecule type" value="Genomic_DNA"/>
</dbReference>
<reference evidence="2" key="1">
    <citation type="journal article" date="2020" name="Stud. Mycol.">
        <title>101 Dothideomycetes genomes: a test case for predicting lifestyles and emergence of pathogens.</title>
        <authorList>
            <person name="Haridas S."/>
            <person name="Albert R."/>
            <person name="Binder M."/>
            <person name="Bloem J."/>
            <person name="Labutti K."/>
            <person name="Salamov A."/>
            <person name="Andreopoulos B."/>
            <person name="Baker S."/>
            <person name="Barry K."/>
            <person name="Bills G."/>
            <person name="Bluhm B."/>
            <person name="Cannon C."/>
            <person name="Castanera R."/>
            <person name="Culley D."/>
            <person name="Daum C."/>
            <person name="Ezra D."/>
            <person name="Gonzalez J."/>
            <person name="Henrissat B."/>
            <person name="Kuo A."/>
            <person name="Liang C."/>
            <person name="Lipzen A."/>
            <person name="Lutzoni F."/>
            <person name="Magnuson J."/>
            <person name="Mondo S."/>
            <person name="Nolan M."/>
            <person name="Ohm R."/>
            <person name="Pangilinan J."/>
            <person name="Park H.-J."/>
            <person name="Ramirez L."/>
            <person name="Alfaro M."/>
            <person name="Sun H."/>
            <person name="Tritt A."/>
            <person name="Yoshinaga Y."/>
            <person name="Zwiers L.-H."/>
            <person name="Turgeon B."/>
            <person name="Goodwin S."/>
            <person name="Spatafora J."/>
            <person name="Crous P."/>
            <person name="Grigoriev I."/>
        </authorList>
    </citation>
    <scope>NUCLEOTIDE SEQUENCE</scope>
    <source>
        <strain evidence="2">CBS 113979</strain>
    </source>
</reference>
<feature type="region of interest" description="Disordered" evidence="1">
    <location>
        <begin position="606"/>
        <end position="1181"/>
    </location>
</feature>
<feature type="compositionally biased region" description="Acidic residues" evidence="1">
    <location>
        <begin position="461"/>
        <end position="471"/>
    </location>
</feature>
<feature type="compositionally biased region" description="Pro residues" evidence="1">
    <location>
        <begin position="967"/>
        <end position="1022"/>
    </location>
</feature>
<feature type="compositionally biased region" description="Low complexity" evidence="1">
    <location>
        <begin position="823"/>
        <end position="832"/>
    </location>
</feature>
<feature type="compositionally biased region" description="Pro residues" evidence="1">
    <location>
        <begin position="1039"/>
        <end position="1060"/>
    </location>
</feature>
<feature type="compositionally biased region" description="Low complexity" evidence="1">
    <location>
        <begin position="1023"/>
        <end position="1038"/>
    </location>
</feature>
<dbReference type="AlphaFoldDB" id="A0A6G1HBT0"/>
<feature type="compositionally biased region" description="Low complexity" evidence="1">
    <location>
        <begin position="74"/>
        <end position="88"/>
    </location>
</feature>
<evidence type="ECO:0000313" key="3">
    <source>
        <dbReference type="Proteomes" id="UP000800041"/>
    </source>
</evidence>
<feature type="compositionally biased region" description="Polar residues" evidence="1">
    <location>
        <begin position="883"/>
        <end position="892"/>
    </location>
</feature>
<feature type="compositionally biased region" description="Polar residues" evidence="1">
    <location>
        <begin position="852"/>
        <end position="862"/>
    </location>
</feature>
<name>A0A6G1HBT0_9PEZI</name>
<feature type="region of interest" description="Disordered" evidence="1">
    <location>
        <begin position="1"/>
        <end position="43"/>
    </location>
</feature>